<dbReference type="FunFam" id="3.40.50.12230:FF:000001">
    <property type="entry name" value="Methionyl-tRNA formyltransferase"/>
    <property type="match status" value="1"/>
</dbReference>
<dbReference type="InterPro" id="IPR041711">
    <property type="entry name" value="Met-tRNA-FMT_N"/>
</dbReference>
<evidence type="ECO:0000256" key="5">
    <source>
        <dbReference type="HAMAP-Rule" id="MF_00182"/>
    </source>
</evidence>
<protein>
    <recommendedName>
        <fullName evidence="2 5">Methionyl-tRNA formyltransferase</fullName>
        <ecNumber evidence="2 5">2.1.2.9</ecNumber>
    </recommendedName>
</protein>
<accession>A0A9D2Q546</accession>
<organism evidence="8 9">
    <name type="scientific">Candidatus Ruthenibacterium merdavium</name>
    <dbReference type="NCBI Taxonomy" id="2838752"/>
    <lineage>
        <taxon>Bacteria</taxon>
        <taxon>Bacillati</taxon>
        <taxon>Bacillota</taxon>
        <taxon>Clostridia</taxon>
        <taxon>Eubacteriales</taxon>
        <taxon>Oscillospiraceae</taxon>
        <taxon>Ruthenibacterium</taxon>
    </lineage>
</organism>
<dbReference type="Proteomes" id="UP000823918">
    <property type="component" value="Unassembled WGS sequence"/>
</dbReference>
<dbReference type="InterPro" id="IPR005794">
    <property type="entry name" value="Fmt"/>
</dbReference>
<dbReference type="GO" id="GO:0005829">
    <property type="term" value="C:cytosol"/>
    <property type="evidence" value="ECO:0007669"/>
    <property type="project" value="TreeGrafter"/>
</dbReference>
<dbReference type="SUPFAM" id="SSF53328">
    <property type="entry name" value="Formyltransferase"/>
    <property type="match status" value="1"/>
</dbReference>
<comment type="caution">
    <text evidence="8">The sequence shown here is derived from an EMBL/GenBank/DDBJ whole genome shotgun (WGS) entry which is preliminary data.</text>
</comment>
<dbReference type="SUPFAM" id="SSF50486">
    <property type="entry name" value="FMT C-terminal domain-like"/>
    <property type="match status" value="1"/>
</dbReference>
<dbReference type="Pfam" id="PF02911">
    <property type="entry name" value="Formyl_trans_C"/>
    <property type="match status" value="1"/>
</dbReference>
<dbReference type="CDD" id="cd08704">
    <property type="entry name" value="Met_tRNA_FMT_C"/>
    <property type="match status" value="1"/>
</dbReference>
<dbReference type="PANTHER" id="PTHR11138:SF5">
    <property type="entry name" value="METHIONYL-TRNA FORMYLTRANSFERASE, MITOCHONDRIAL"/>
    <property type="match status" value="1"/>
</dbReference>
<comment type="catalytic activity">
    <reaction evidence="5">
        <text>L-methionyl-tRNA(fMet) + (6R)-10-formyltetrahydrofolate = N-formyl-L-methionyl-tRNA(fMet) + (6S)-5,6,7,8-tetrahydrofolate + H(+)</text>
        <dbReference type="Rhea" id="RHEA:24380"/>
        <dbReference type="Rhea" id="RHEA-COMP:9952"/>
        <dbReference type="Rhea" id="RHEA-COMP:9953"/>
        <dbReference type="ChEBI" id="CHEBI:15378"/>
        <dbReference type="ChEBI" id="CHEBI:57453"/>
        <dbReference type="ChEBI" id="CHEBI:78530"/>
        <dbReference type="ChEBI" id="CHEBI:78844"/>
        <dbReference type="ChEBI" id="CHEBI:195366"/>
        <dbReference type="EC" id="2.1.2.9"/>
    </reaction>
</comment>
<dbReference type="EC" id="2.1.2.9" evidence="2 5"/>
<dbReference type="GO" id="GO:0004479">
    <property type="term" value="F:methionyl-tRNA formyltransferase activity"/>
    <property type="evidence" value="ECO:0007669"/>
    <property type="project" value="UniProtKB-UniRule"/>
</dbReference>
<dbReference type="InterPro" id="IPR036477">
    <property type="entry name" value="Formyl_transf_N_sf"/>
</dbReference>
<gene>
    <name evidence="5 8" type="primary">fmt</name>
    <name evidence="8" type="ORF">H9698_02450</name>
</gene>
<dbReference type="InterPro" id="IPR011034">
    <property type="entry name" value="Formyl_transferase-like_C_sf"/>
</dbReference>
<dbReference type="NCBIfam" id="TIGR00460">
    <property type="entry name" value="fmt"/>
    <property type="match status" value="1"/>
</dbReference>
<dbReference type="InterPro" id="IPR002376">
    <property type="entry name" value="Formyl_transf_N"/>
</dbReference>
<reference evidence="8" key="2">
    <citation type="submission" date="2021-04" db="EMBL/GenBank/DDBJ databases">
        <authorList>
            <person name="Gilroy R."/>
        </authorList>
    </citation>
    <scope>NUCLEOTIDE SEQUENCE</scope>
    <source>
        <strain evidence="8">5933</strain>
    </source>
</reference>
<proteinExistence type="inferred from homology"/>
<feature type="domain" description="Formyl transferase N-terminal" evidence="6">
    <location>
        <begin position="1"/>
        <end position="180"/>
    </location>
</feature>
<comment type="similarity">
    <text evidence="1 5">Belongs to the Fmt family.</text>
</comment>
<evidence type="ECO:0000313" key="8">
    <source>
        <dbReference type="EMBL" id="HJC71642.1"/>
    </source>
</evidence>
<name>A0A9D2Q546_9FIRM</name>
<dbReference type="Gene3D" id="3.40.50.12230">
    <property type="match status" value="1"/>
</dbReference>
<dbReference type="HAMAP" id="MF_00182">
    <property type="entry name" value="Formyl_trans"/>
    <property type="match status" value="1"/>
</dbReference>
<dbReference type="InterPro" id="IPR005793">
    <property type="entry name" value="Formyl_trans_C"/>
</dbReference>
<feature type="binding site" evidence="5">
    <location>
        <begin position="110"/>
        <end position="113"/>
    </location>
    <ligand>
        <name>(6S)-5,6,7,8-tetrahydrofolate</name>
        <dbReference type="ChEBI" id="CHEBI:57453"/>
    </ligand>
</feature>
<evidence type="ECO:0000256" key="3">
    <source>
        <dbReference type="ARBA" id="ARBA00022679"/>
    </source>
</evidence>
<dbReference type="CDD" id="cd08646">
    <property type="entry name" value="FMT_core_Met-tRNA-FMT_N"/>
    <property type="match status" value="1"/>
</dbReference>
<dbReference type="AlphaFoldDB" id="A0A9D2Q546"/>
<dbReference type="InterPro" id="IPR044135">
    <property type="entry name" value="Met-tRNA-FMT_C"/>
</dbReference>
<dbReference type="Pfam" id="PF00551">
    <property type="entry name" value="Formyl_trans_N"/>
    <property type="match status" value="1"/>
</dbReference>
<keyword evidence="4 5" id="KW-0648">Protein biosynthesis</keyword>
<evidence type="ECO:0000313" key="9">
    <source>
        <dbReference type="Proteomes" id="UP000823918"/>
    </source>
</evidence>
<dbReference type="EMBL" id="DWWA01000016">
    <property type="protein sequence ID" value="HJC71642.1"/>
    <property type="molecule type" value="Genomic_DNA"/>
</dbReference>
<evidence type="ECO:0000259" key="7">
    <source>
        <dbReference type="Pfam" id="PF02911"/>
    </source>
</evidence>
<evidence type="ECO:0000256" key="4">
    <source>
        <dbReference type="ARBA" id="ARBA00022917"/>
    </source>
</evidence>
<evidence type="ECO:0000256" key="1">
    <source>
        <dbReference type="ARBA" id="ARBA00010699"/>
    </source>
</evidence>
<comment type="function">
    <text evidence="5">Attaches a formyl group to the free amino group of methionyl-tRNA(fMet). The formyl group appears to play a dual role in the initiator identity of N-formylmethionyl-tRNA by promoting its recognition by IF2 and preventing the misappropriation of this tRNA by the elongation apparatus.</text>
</comment>
<dbReference type="PANTHER" id="PTHR11138">
    <property type="entry name" value="METHIONYL-TRNA FORMYLTRANSFERASE"/>
    <property type="match status" value="1"/>
</dbReference>
<feature type="domain" description="Formyl transferase C-terminal" evidence="7">
    <location>
        <begin position="205"/>
        <end position="297"/>
    </location>
</feature>
<sequence length="308" mass="33190">MKLIFMGTPDIAAQSLEAILQEGAHEVCAVFTREDKPVGRKQVLTAPPVKQLAQAHGIPVFQPKTLKEEAVQEEIKNMQADLIVVVAYGRLLPLAVLNAARLGAVNLHVSLLPKYRGAAPIQWSVINGDKQTGVSIMQLDEGLDTGDLLCVQPIEIGENETSGELFERVSALGAETLLETLHAIEEGRVTATPQDHAKATLAPPLTKEMAKFDFNKDAQTLHNLIRGMNPWPVAYFEYEGKKIKVKTARAQKGKAACGTVLSVKPLTVACETGALTLLEVVPEGSKPMEGSAWAAGRRLKAGDVLHQA</sequence>
<evidence type="ECO:0000259" key="6">
    <source>
        <dbReference type="Pfam" id="PF00551"/>
    </source>
</evidence>
<reference evidence="8" key="1">
    <citation type="journal article" date="2021" name="PeerJ">
        <title>Extensive microbial diversity within the chicken gut microbiome revealed by metagenomics and culture.</title>
        <authorList>
            <person name="Gilroy R."/>
            <person name="Ravi A."/>
            <person name="Getino M."/>
            <person name="Pursley I."/>
            <person name="Horton D.L."/>
            <person name="Alikhan N.F."/>
            <person name="Baker D."/>
            <person name="Gharbi K."/>
            <person name="Hall N."/>
            <person name="Watson M."/>
            <person name="Adriaenssens E.M."/>
            <person name="Foster-Nyarko E."/>
            <person name="Jarju S."/>
            <person name="Secka A."/>
            <person name="Antonio M."/>
            <person name="Oren A."/>
            <person name="Chaudhuri R.R."/>
            <person name="La Ragione R."/>
            <person name="Hildebrand F."/>
            <person name="Pallen M.J."/>
        </authorList>
    </citation>
    <scope>NUCLEOTIDE SEQUENCE</scope>
    <source>
        <strain evidence="8">5933</strain>
    </source>
</reference>
<keyword evidence="3 5" id="KW-0808">Transferase</keyword>
<evidence type="ECO:0000256" key="2">
    <source>
        <dbReference type="ARBA" id="ARBA00012261"/>
    </source>
</evidence>